<evidence type="ECO:0000313" key="3">
    <source>
        <dbReference type="EMBL" id="KAK9413411.1"/>
    </source>
</evidence>
<name>A0ABR2UGC6_9PEZI</name>
<sequence length="384" mass="42155">MAPNGSLLTRVSLPTAVLGVIGGLVLPYVAVGLLLSIPTFQSGAIYMHKFKTTPKGDLNHPEKFGFEQGQVTPLQIATRDGVLLHAWHVLPHAVYLEHQENLIQRNTPNLDVQRTPSLRLLRDDPEARLVLHFHGSSGSVASSWRVDSYRALSSEASSRIHMLTFDYRGFGLSEGMPTEEGLITDAESVFDWAVDVAGIPPERIVIFGHSMGSGVSIALTQKLMDRDIYTAGLVAVAGFVDVTTIARTYKFRGYPVFRPLQLVPGLVEFLTSKLSSTWRNADRLADIVGRSDRYHVEIVHAQDDAIVPYQNAVELFQRAFTASRANTETNLEESDNSEEGIVRSMHTNKGTITLTIPQSGDHDKVIMGPAFISAVLRTLHGTSS</sequence>
<dbReference type="EMBL" id="JARVKF010000440">
    <property type="protein sequence ID" value="KAK9413411.1"/>
    <property type="molecule type" value="Genomic_DNA"/>
</dbReference>
<organism evidence="3 4">
    <name type="scientific">Seiridium unicorne</name>
    <dbReference type="NCBI Taxonomy" id="138068"/>
    <lineage>
        <taxon>Eukaryota</taxon>
        <taxon>Fungi</taxon>
        <taxon>Dikarya</taxon>
        <taxon>Ascomycota</taxon>
        <taxon>Pezizomycotina</taxon>
        <taxon>Sordariomycetes</taxon>
        <taxon>Xylariomycetidae</taxon>
        <taxon>Amphisphaeriales</taxon>
        <taxon>Sporocadaceae</taxon>
        <taxon>Seiridium</taxon>
    </lineage>
</organism>
<dbReference type="SUPFAM" id="SSF53474">
    <property type="entry name" value="alpha/beta-Hydrolases"/>
    <property type="match status" value="1"/>
</dbReference>
<dbReference type="PANTHER" id="PTHR12277:SF81">
    <property type="entry name" value="PROTEIN ABHD13"/>
    <property type="match status" value="1"/>
</dbReference>
<evidence type="ECO:0000313" key="4">
    <source>
        <dbReference type="Proteomes" id="UP001408356"/>
    </source>
</evidence>
<evidence type="ECO:0000256" key="1">
    <source>
        <dbReference type="SAM" id="Phobius"/>
    </source>
</evidence>
<keyword evidence="3" id="KW-0378">Hydrolase</keyword>
<dbReference type="PANTHER" id="PTHR12277">
    <property type="entry name" value="ALPHA/BETA HYDROLASE DOMAIN-CONTAINING PROTEIN"/>
    <property type="match status" value="1"/>
</dbReference>
<comment type="caution">
    <text evidence="3">The sequence shown here is derived from an EMBL/GenBank/DDBJ whole genome shotgun (WGS) entry which is preliminary data.</text>
</comment>
<dbReference type="InterPro" id="IPR000073">
    <property type="entry name" value="AB_hydrolase_1"/>
</dbReference>
<accession>A0ABR2UGC6</accession>
<keyword evidence="1" id="KW-1133">Transmembrane helix</keyword>
<keyword evidence="1" id="KW-0472">Membrane</keyword>
<dbReference type="InterPro" id="IPR029058">
    <property type="entry name" value="AB_hydrolase_fold"/>
</dbReference>
<reference evidence="3 4" key="1">
    <citation type="journal article" date="2024" name="J. Plant Pathol.">
        <title>Sequence and assembly of the genome of Seiridium unicorne, isolate CBS 538.82, causal agent of cypress canker disease.</title>
        <authorList>
            <person name="Scali E."/>
            <person name="Rocca G.D."/>
            <person name="Danti R."/>
            <person name="Garbelotto M."/>
            <person name="Barberini S."/>
            <person name="Baroncelli R."/>
            <person name="Emiliani G."/>
        </authorList>
    </citation>
    <scope>NUCLEOTIDE SEQUENCE [LARGE SCALE GENOMIC DNA]</scope>
    <source>
        <strain evidence="3 4">BM-138-508</strain>
    </source>
</reference>
<proteinExistence type="predicted"/>
<dbReference type="Gene3D" id="3.40.50.1820">
    <property type="entry name" value="alpha/beta hydrolase"/>
    <property type="match status" value="1"/>
</dbReference>
<dbReference type="Proteomes" id="UP001408356">
    <property type="component" value="Unassembled WGS sequence"/>
</dbReference>
<feature type="transmembrane region" description="Helical" evidence="1">
    <location>
        <begin position="16"/>
        <end position="37"/>
    </location>
</feature>
<feature type="domain" description="AB hydrolase-1" evidence="2">
    <location>
        <begin position="130"/>
        <end position="292"/>
    </location>
</feature>
<dbReference type="Pfam" id="PF12697">
    <property type="entry name" value="Abhydrolase_6"/>
    <property type="match status" value="1"/>
</dbReference>
<evidence type="ECO:0000259" key="2">
    <source>
        <dbReference type="Pfam" id="PF12697"/>
    </source>
</evidence>
<dbReference type="GO" id="GO:0016787">
    <property type="term" value="F:hydrolase activity"/>
    <property type="evidence" value="ECO:0007669"/>
    <property type="project" value="UniProtKB-KW"/>
</dbReference>
<keyword evidence="1" id="KW-0812">Transmembrane</keyword>
<keyword evidence="4" id="KW-1185">Reference proteome</keyword>
<protein>
    <submittedName>
        <fullName evidence="3">Alpha/Beta hydrolase protein</fullName>
    </submittedName>
</protein>
<gene>
    <name evidence="3" type="ORF">SUNI508_02610</name>
</gene>